<feature type="non-terminal residue" evidence="2">
    <location>
        <position position="1"/>
    </location>
</feature>
<reference evidence="2" key="1">
    <citation type="submission" date="2021-02" db="EMBL/GenBank/DDBJ databases">
        <authorList>
            <person name="Dougan E. K."/>
            <person name="Rhodes N."/>
            <person name="Thang M."/>
            <person name="Chan C."/>
        </authorList>
    </citation>
    <scope>NUCLEOTIDE SEQUENCE</scope>
</reference>
<gene>
    <name evidence="2" type="primary">ANKRD50</name>
    <name evidence="2" type="ORF">SNAT2548_LOCUS5769</name>
</gene>
<dbReference type="Proteomes" id="UP000604046">
    <property type="component" value="Unassembled WGS sequence"/>
</dbReference>
<proteinExistence type="predicted"/>
<dbReference type="AlphaFoldDB" id="A0A812J480"/>
<keyword evidence="3" id="KW-1185">Reference proteome</keyword>
<name>A0A812J480_9DINO</name>
<comment type="caution">
    <text evidence="2">The sequence shown here is derived from an EMBL/GenBank/DDBJ whole genome shotgun (WGS) entry which is preliminary data.</text>
</comment>
<evidence type="ECO:0000313" key="3">
    <source>
        <dbReference type="Proteomes" id="UP000604046"/>
    </source>
</evidence>
<feature type="region of interest" description="Disordered" evidence="1">
    <location>
        <begin position="66"/>
        <end position="85"/>
    </location>
</feature>
<accession>A0A812J480</accession>
<sequence>MFHALLVFSEDTGKWCIGGDCSEEGDDVEPMGLHLGALDATPVSDFDGKFEAKGVGPPGGLLGSAAVPQVKPPPPPRRPKAPKKPALETFEPEMPKYSDKCVGYGDLWKKVQETVFNDAGEEEATANELDTEEESAAGYKNVHPCDLAGQFGGIRSKYAGGDGKPTGKAMPYDELTGCFDRFGKGSYQAAKAMKYVDLIMNRMGLSHSIQATVCAFAPEIITSPMGFGASADLGDTCKAIVTVGFTAFTFVKEVALYDQLDAISEAQASDCQPNQANFARVFCDMHCIRDAVIRGDRTILRNLKKATDITNSNTEKLAEWIVKTQQLDAGWLAEKIDHQSLVQSMENNKEFTAIKELLEGGDRQQMLLAIKQQTQKIQAELRGYVDGSSFGRASALAASDALEKFSTDGKSSLKDGFNSSQHVFAAFDNLISLRAKLRTASDQRSKAEHVGMSVVQMARQ</sequence>
<organism evidence="2 3">
    <name type="scientific">Symbiodinium natans</name>
    <dbReference type="NCBI Taxonomy" id="878477"/>
    <lineage>
        <taxon>Eukaryota</taxon>
        <taxon>Sar</taxon>
        <taxon>Alveolata</taxon>
        <taxon>Dinophyceae</taxon>
        <taxon>Suessiales</taxon>
        <taxon>Symbiodiniaceae</taxon>
        <taxon>Symbiodinium</taxon>
    </lineage>
</organism>
<dbReference type="EMBL" id="CAJNDS010000373">
    <property type="protein sequence ID" value="CAE7198800.1"/>
    <property type="molecule type" value="Genomic_DNA"/>
</dbReference>
<protein>
    <submittedName>
        <fullName evidence="2">ANKRD50 protein</fullName>
    </submittedName>
</protein>
<evidence type="ECO:0000256" key="1">
    <source>
        <dbReference type="SAM" id="MobiDB-lite"/>
    </source>
</evidence>
<dbReference type="OrthoDB" id="10455640at2759"/>
<evidence type="ECO:0000313" key="2">
    <source>
        <dbReference type="EMBL" id="CAE7198800.1"/>
    </source>
</evidence>